<proteinExistence type="predicted"/>
<keyword evidence="7" id="KW-0282">Flagellum</keyword>
<keyword evidence="3" id="KW-0975">Bacterial flagellum</keyword>
<dbReference type="InterPro" id="IPR012349">
    <property type="entry name" value="Split_barrel_FMN-bd"/>
</dbReference>
<feature type="compositionally biased region" description="Polar residues" evidence="4">
    <location>
        <begin position="27"/>
        <end position="42"/>
    </location>
</feature>
<comment type="caution">
    <text evidence="7">The sequence shown here is derived from an EMBL/GenBank/DDBJ whole genome shotgun (WGS) entry which is preliminary data.</text>
</comment>
<name>A0ABX1NAG6_9RHOO</name>
<evidence type="ECO:0000313" key="7">
    <source>
        <dbReference type="EMBL" id="NMF96257.1"/>
    </source>
</evidence>
<sequence length="264" mass="28457">MALNSPVQNSVAAGIDAAADADSAGSEQTSTSPHAKKSPPSQRKTFAFRDMHLQVGDRLQMECPAPLGVGKVFVRIVGYVENTSLIVTAPVLGGQRVNLVDDDAVVVRAFSRQSAFAFRSSVLRTCRLPFDYLHLSFPEVVHGSEIRKATRVRVRLATKCSAAGSEPLDAVIENISSTGVRLVSARSPGARGELVRLDFDARLHEVDTRLSVAAEIVSNEEAEAPGTQAAVRSGLEFRHLQPGDRMVIKGLVYQQIIENPNCIV</sequence>
<dbReference type="Pfam" id="PF07238">
    <property type="entry name" value="PilZ"/>
    <property type="match status" value="1"/>
</dbReference>
<dbReference type="Gene3D" id="2.30.110.10">
    <property type="entry name" value="Electron Transport, Fmn-binding Protein, Chain A"/>
    <property type="match status" value="1"/>
</dbReference>
<organism evidence="7 8">
    <name type="scientific">Aromatoleum toluolicum</name>
    <dbReference type="NCBI Taxonomy" id="90060"/>
    <lineage>
        <taxon>Bacteria</taxon>
        <taxon>Pseudomonadati</taxon>
        <taxon>Pseudomonadota</taxon>
        <taxon>Betaproteobacteria</taxon>
        <taxon>Rhodocyclales</taxon>
        <taxon>Rhodocyclaceae</taxon>
        <taxon>Aromatoleum</taxon>
    </lineage>
</organism>
<dbReference type="EMBL" id="WTVS01000003">
    <property type="protein sequence ID" value="NMF96257.1"/>
    <property type="molecule type" value="Genomic_DNA"/>
</dbReference>
<evidence type="ECO:0000256" key="4">
    <source>
        <dbReference type="SAM" id="MobiDB-lite"/>
    </source>
</evidence>
<evidence type="ECO:0000256" key="1">
    <source>
        <dbReference type="ARBA" id="ARBA00022636"/>
    </source>
</evidence>
<dbReference type="Proteomes" id="UP000634522">
    <property type="component" value="Unassembled WGS sequence"/>
</dbReference>
<evidence type="ECO:0000259" key="5">
    <source>
        <dbReference type="Pfam" id="PF07238"/>
    </source>
</evidence>
<feature type="domain" description="Type III secretion system flagellar brake protein YcgR PilZN" evidence="6">
    <location>
        <begin position="54"/>
        <end position="138"/>
    </location>
</feature>
<evidence type="ECO:0000256" key="2">
    <source>
        <dbReference type="ARBA" id="ARBA00022741"/>
    </source>
</evidence>
<gene>
    <name evidence="7" type="ORF">GPA27_02465</name>
</gene>
<keyword evidence="7" id="KW-0969">Cilium</keyword>
<feature type="compositionally biased region" description="Low complexity" evidence="4">
    <location>
        <begin position="14"/>
        <end position="26"/>
    </location>
</feature>
<keyword evidence="2" id="KW-0547">Nucleotide-binding</keyword>
<keyword evidence="7" id="KW-0966">Cell projection</keyword>
<dbReference type="InterPro" id="IPR009875">
    <property type="entry name" value="PilZ_domain"/>
</dbReference>
<protein>
    <submittedName>
        <fullName evidence="7">Flagellar brake protein</fullName>
    </submittedName>
</protein>
<dbReference type="SUPFAM" id="SSF141371">
    <property type="entry name" value="PilZ domain-like"/>
    <property type="match status" value="1"/>
</dbReference>
<feature type="domain" description="PilZ" evidence="5">
    <location>
        <begin position="146"/>
        <end position="254"/>
    </location>
</feature>
<evidence type="ECO:0000313" key="8">
    <source>
        <dbReference type="Proteomes" id="UP000634522"/>
    </source>
</evidence>
<dbReference type="InterPro" id="IPR009926">
    <property type="entry name" value="T3SS_YcgR_PilZN"/>
</dbReference>
<dbReference type="Pfam" id="PF12945">
    <property type="entry name" value="PilZNR"/>
    <property type="match status" value="1"/>
</dbReference>
<accession>A0ABX1NAG6</accession>
<keyword evidence="8" id="KW-1185">Reference proteome</keyword>
<feature type="region of interest" description="Disordered" evidence="4">
    <location>
        <begin position="14"/>
        <end position="42"/>
    </location>
</feature>
<dbReference type="RefSeq" id="WP_169137473.1">
    <property type="nucleotide sequence ID" value="NZ_WTVS01000003.1"/>
</dbReference>
<evidence type="ECO:0000259" key="6">
    <source>
        <dbReference type="Pfam" id="PF12945"/>
    </source>
</evidence>
<evidence type="ECO:0000256" key="3">
    <source>
        <dbReference type="ARBA" id="ARBA00023143"/>
    </source>
</evidence>
<reference evidence="7 8" key="1">
    <citation type="submission" date="2019-12" db="EMBL/GenBank/DDBJ databases">
        <title>Comparative genomics gives insights into the taxonomy of the Azoarcus-Aromatoleum group and reveals separate origins of nif in the plant-associated Azoarcus and non-plant-associated Aromatoleum sub-groups.</title>
        <authorList>
            <person name="Lafos M."/>
            <person name="Maluk M."/>
            <person name="Batista M."/>
            <person name="Junghare M."/>
            <person name="Carmona M."/>
            <person name="Faoro H."/>
            <person name="Cruz L.M."/>
            <person name="Battistoni F."/>
            <person name="De Souza E."/>
            <person name="Pedrosa F."/>
            <person name="Chen W.-M."/>
            <person name="Poole P.S."/>
            <person name="Dixon R.A."/>
            <person name="James E.K."/>
        </authorList>
    </citation>
    <scope>NUCLEOTIDE SEQUENCE [LARGE SCALE GENOMIC DNA]</scope>
    <source>
        <strain evidence="7 8">T</strain>
    </source>
</reference>
<dbReference type="Gene3D" id="2.40.10.220">
    <property type="entry name" value="predicted glycosyltransferase like domains"/>
    <property type="match status" value="1"/>
</dbReference>
<keyword evidence="1" id="KW-0973">c-di-GMP</keyword>